<accession>A0A1I5WWZ9</accession>
<evidence type="ECO:0000313" key="2">
    <source>
        <dbReference type="EMBL" id="SFQ24151.1"/>
    </source>
</evidence>
<gene>
    <name evidence="2" type="ORF">SAMN02745910_00789</name>
</gene>
<dbReference type="Pfam" id="PF14007">
    <property type="entry name" value="YtpI"/>
    <property type="match status" value="1"/>
</dbReference>
<proteinExistence type="predicted"/>
<dbReference type="EMBL" id="FOXX01000001">
    <property type="protein sequence ID" value="SFQ24151.1"/>
    <property type="molecule type" value="Genomic_DNA"/>
</dbReference>
<reference evidence="2 3" key="1">
    <citation type="submission" date="2016-10" db="EMBL/GenBank/DDBJ databases">
        <authorList>
            <person name="Varghese N."/>
            <person name="Submissions S."/>
        </authorList>
    </citation>
    <scope>NUCLEOTIDE SEQUENCE [LARGE SCALE GENOMIC DNA]</scope>
    <source>
        <strain evidence="2 3">DSM 13796</strain>
    </source>
</reference>
<keyword evidence="1" id="KW-0812">Transmembrane</keyword>
<keyword evidence="1" id="KW-0472">Membrane</keyword>
<dbReference type="Proteomes" id="UP000182762">
    <property type="component" value="Unassembled WGS sequence"/>
</dbReference>
<comment type="caution">
    <text evidence="2">The sequence shown here is derived from an EMBL/GenBank/DDBJ whole genome shotgun (WGS) entry which is preliminary data.</text>
</comment>
<feature type="transmembrane region" description="Helical" evidence="1">
    <location>
        <begin position="6"/>
        <end position="22"/>
    </location>
</feature>
<feature type="transmembrane region" description="Helical" evidence="1">
    <location>
        <begin position="34"/>
        <end position="54"/>
    </location>
</feature>
<keyword evidence="1" id="KW-1133">Transmembrane helix</keyword>
<evidence type="ECO:0000313" key="3">
    <source>
        <dbReference type="Proteomes" id="UP000182762"/>
    </source>
</evidence>
<keyword evidence="3" id="KW-1185">Reference proteome</keyword>
<organism evidence="2 3">
    <name type="scientific">Priestia endophytica DSM 13796</name>
    <dbReference type="NCBI Taxonomy" id="1121089"/>
    <lineage>
        <taxon>Bacteria</taxon>
        <taxon>Bacillati</taxon>
        <taxon>Bacillota</taxon>
        <taxon>Bacilli</taxon>
        <taxon>Bacillales</taxon>
        <taxon>Bacillaceae</taxon>
        <taxon>Priestia</taxon>
    </lineage>
</organism>
<sequence>MPIFVVLIIFSLVFYLFYKTKYIRSKAPMEKQWLSAKCSIALGLFVFLFGINLFFIHNSIVSTIVAFVFVLLGGASVIAAFKAYKYYLPKTIEERK</sequence>
<dbReference type="GeneID" id="93709544"/>
<evidence type="ECO:0000256" key="1">
    <source>
        <dbReference type="SAM" id="Phobius"/>
    </source>
</evidence>
<dbReference type="RefSeq" id="WP_061802210.1">
    <property type="nucleotide sequence ID" value="NZ_FOXX01000001.1"/>
</dbReference>
<name>A0A1I5WWZ9_9BACI</name>
<dbReference type="InterPro" id="IPR025618">
    <property type="entry name" value="YtpI"/>
</dbReference>
<feature type="transmembrane region" description="Helical" evidence="1">
    <location>
        <begin position="60"/>
        <end position="81"/>
    </location>
</feature>
<protein>
    <submittedName>
        <fullName evidence="2">YtpI-like protein</fullName>
    </submittedName>
</protein>